<gene>
    <name evidence="1" type="ORF">LCGC14_3000910</name>
</gene>
<comment type="caution">
    <text evidence="1">The sequence shown here is derived from an EMBL/GenBank/DDBJ whole genome shotgun (WGS) entry which is preliminary data.</text>
</comment>
<dbReference type="EMBL" id="LAZR01061835">
    <property type="protein sequence ID" value="KKK62780.1"/>
    <property type="molecule type" value="Genomic_DNA"/>
</dbReference>
<dbReference type="InterPro" id="IPR038316">
    <property type="entry name" value="DUF5062_sf"/>
</dbReference>
<evidence type="ECO:0008006" key="2">
    <source>
        <dbReference type="Google" id="ProtNLM"/>
    </source>
</evidence>
<proteinExistence type="predicted"/>
<dbReference type="AlphaFoldDB" id="A0A0F8XNN5"/>
<name>A0A0F8XNN5_9ZZZZ</name>
<dbReference type="InterPro" id="IPR032036">
    <property type="entry name" value="DUF5062"/>
</dbReference>
<protein>
    <recommendedName>
        <fullName evidence="2">DUF5062 domain-containing protein</fullName>
    </recommendedName>
</protein>
<sequence length="86" mass="10050">MSKLKNEAELLKEAIRVGMIYAEKRGVAKFDKNDSAKEKIEYVYRLLAHDKLIQPLAKSQLDIQHMKHKLALWITKQLPEDHPLLK</sequence>
<evidence type="ECO:0000313" key="1">
    <source>
        <dbReference type="EMBL" id="KKK62780.1"/>
    </source>
</evidence>
<organism evidence="1">
    <name type="scientific">marine sediment metagenome</name>
    <dbReference type="NCBI Taxonomy" id="412755"/>
    <lineage>
        <taxon>unclassified sequences</taxon>
        <taxon>metagenomes</taxon>
        <taxon>ecological metagenomes</taxon>
    </lineage>
</organism>
<dbReference type="Pfam" id="PF16691">
    <property type="entry name" value="DUF5062"/>
    <property type="match status" value="1"/>
</dbReference>
<dbReference type="Gene3D" id="1.20.120.1930">
    <property type="entry name" value="Uncharacterised protein PF16691, DUF5062"/>
    <property type="match status" value="1"/>
</dbReference>
<reference evidence="1" key="1">
    <citation type="journal article" date="2015" name="Nature">
        <title>Complex archaea that bridge the gap between prokaryotes and eukaryotes.</title>
        <authorList>
            <person name="Spang A."/>
            <person name="Saw J.H."/>
            <person name="Jorgensen S.L."/>
            <person name="Zaremba-Niedzwiedzka K."/>
            <person name="Martijn J."/>
            <person name="Lind A.E."/>
            <person name="van Eijk R."/>
            <person name="Schleper C."/>
            <person name="Guy L."/>
            <person name="Ettema T.J."/>
        </authorList>
    </citation>
    <scope>NUCLEOTIDE SEQUENCE</scope>
</reference>
<accession>A0A0F8XNN5</accession>